<proteinExistence type="predicted"/>
<keyword evidence="3" id="KW-1185">Reference proteome</keyword>
<feature type="region of interest" description="Disordered" evidence="1">
    <location>
        <begin position="108"/>
        <end position="169"/>
    </location>
</feature>
<evidence type="ECO:0000313" key="3">
    <source>
        <dbReference type="Proteomes" id="UP001213000"/>
    </source>
</evidence>
<evidence type="ECO:0000256" key="1">
    <source>
        <dbReference type="SAM" id="MobiDB-lite"/>
    </source>
</evidence>
<gene>
    <name evidence="2" type="ORF">NP233_g5253</name>
</gene>
<sequence>MQQQPTSGPSQTKRFTIRTTDVLQDMRVNVYEEGSAERPIWYKVERFLGDNEIIEQLVHNQTSKVCWTIHRPFRGWYIRLRSPTFPAGVFIPLTPVPQASPYHVDASLSFSSRTNPTPMSSGQPEPIQQSLTLPNGNSTTTHLRPPGGGGSGGGSNGPPPPPRGGMNSQSQVTQFILAPTGTAIAQQNPNQQSFFSRALSMLKSHSPTHSNSFTLSRVPINTPLSPPPPYALNLPVADASRSTVALMNSTPAPAQAPTSNAGGNTATAAAVVPLHAPLLTFHDRTPVLTVRSLTGLLEIEKAEEALLGVDTSFWVAVALTYLEFLEERESYLAAVND</sequence>
<accession>A0AAD5VT87</accession>
<dbReference type="EMBL" id="JANIEX010000305">
    <property type="protein sequence ID" value="KAJ3569133.1"/>
    <property type="molecule type" value="Genomic_DNA"/>
</dbReference>
<comment type="caution">
    <text evidence="2">The sequence shown here is derived from an EMBL/GenBank/DDBJ whole genome shotgun (WGS) entry which is preliminary data.</text>
</comment>
<organism evidence="2 3">
    <name type="scientific">Leucocoprinus birnbaumii</name>
    <dbReference type="NCBI Taxonomy" id="56174"/>
    <lineage>
        <taxon>Eukaryota</taxon>
        <taxon>Fungi</taxon>
        <taxon>Dikarya</taxon>
        <taxon>Basidiomycota</taxon>
        <taxon>Agaricomycotina</taxon>
        <taxon>Agaricomycetes</taxon>
        <taxon>Agaricomycetidae</taxon>
        <taxon>Agaricales</taxon>
        <taxon>Agaricineae</taxon>
        <taxon>Agaricaceae</taxon>
        <taxon>Leucocoprinus</taxon>
    </lineage>
</organism>
<dbReference type="Proteomes" id="UP001213000">
    <property type="component" value="Unassembled WGS sequence"/>
</dbReference>
<dbReference type="AlphaFoldDB" id="A0AAD5VT87"/>
<feature type="compositionally biased region" description="Polar residues" evidence="1">
    <location>
        <begin position="108"/>
        <end position="142"/>
    </location>
</feature>
<feature type="compositionally biased region" description="Gly residues" evidence="1">
    <location>
        <begin position="146"/>
        <end position="156"/>
    </location>
</feature>
<evidence type="ECO:0000313" key="2">
    <source>
        <dbReference type="EMBL" id="KAJ3569133.1"/>
    </source>
</evidence>
<reference evidence="2" key="1">
    <citation type="submission" date="2022-07" db="EMBL/GenBank/DDBJ databases">
        <title>Genome Sequence of Leucocoprinus birnbaumii.</title>
        <authorList>
            <person name="Buettner E."/>
        </authorList>
    </citation>
    <scope>NUCLEOTIDE SEQUENCE</scope>
    <source>
        <strain evidence="2">VT141</strain>
    </source>
</reference>
<protein>
    <submittedName>
        <fullName evidence="2">Uncharacterized protein</fullName>
    </submittedName>
</protein>
<name>A0AAD5VT87_9AGAR</name>